<protein>
    <submittedName>
        <fullName evidence="1">Uncharacterized protein</fullName>
    </submittedName>
</protein>
<dbReference type="Proteomes" id="UP000283872">
    <property type="component" value="Unassembled WGS sequence"/>
</dbReference>
<proteinExistence type="predicted"/>
<accession>A0A3E5DMB9</accession>
<evidence type="ECO:0000313" key="1">
    <source>
        <dbReference type="EMBL" id="RGS12202.1"/>
    </source>
</evidence>
<dbReference type="EMBL" id="QRVA01000039">
    <property type="protein sequence ID" value="RGS12202.1"/>
    <property type="molecule type" value="Genomic_DNA"/>
</dbReference>
<organism evidence="1 2">
    <name type="scientific">Segatella copri</name>
    <dbReference type="NCBI Taxonomy" id="165179"/>
    <lineage>
        <taxon>Bacteria</taxon>
        <taxon>Pseudomonadati</taxon>
        <taxon>Bacteroidota</taxon>
        <taxon>Bacteroidia</taxon>
        <taxon>Bacteroidales</taxon>
        <taxon>Prevotellaceae</taxon>
        <taxon>Segatella</taxon>
    </lineage>
</organism>
<gene>
    <name evidence="1" type="ORF">DWY11_12645</name>
</gene>
<reference evidence="1 2" key="1">
    <citation type="submission" date="2018-08" db="EMBL/GenBank/DDBJ databases">
        <title>A genome reference for cultivated species of the human gut microbiota.</title>
        <authorList>
            <person name="Zou Y."/>
            <person name="Xue W."/>
            <person name="Luo G."/>
        </authorList>
    </citation>
    <scope>NUCLEOTIDE SEQUENCE [LARGE SCALE GENOMIC DNA]</scope>
    <source>
        <strain evidence="1 2">AF24-12</strain>
    </source>
</reference>
<comment type="caution">
    <text evidence="1">The sequence shown here is derived from an EMBL/GenBank/DDBJ whole genome shotgun (WGS) entry which is preliminary data.</text>
</comment>
<dbReference type="AlphaFoldDB" id="A0A3E5DMB9"/>
<evidence type="ECO:0000313" key="2">
    <source>
        <dbReference type="Proteomes" id="UP000283872"/>
    </source>
</evidence>
<sequence>MSASNIKYKGMEENRYKLTEDNAAAGMVAEPTPVIRPSLSVQEMRHCLMDAIYSSKDVDKLYSCLVILKGKPATEYRSKYRAKTDAELSAELSQFPSWDETEHPDLSNIDYRQYKHKKSPRTVKAISKWL</sequence>
<name>A0A3E5DMB9_9BACT</name>